<keyword evidence="4" id="KW-0482">Metalloprotease</keyword>
<protein>
    <submittedName>
        <fullName evidence="7">M24 family metallopeptidase</fullName>
    </submittedName>
</protein>
<feature type="domain" description="Creatinase N-terminal" evidence="6">
    <location>
        <begin position="8"/>
        <end position="103"/>
    </location>
</feature>
<dbReference type="Gene3D" id="3.90.230.10">
    <property type="entry name" value="Creatinase/methionine aminopeptidase superfamily"/>
    <property type="match status" value="1"/>
</dbReference>
<dbReference type="RefSeq" id="WP_380096179.1">
    <property type="nucleotide sequence ID" value="NZ_JBHRYD010000005.1"/>
</dbReference>
<keyword evidence="3" id="KW-0378">Hydrolase</keyword>
<dbReference type="SUPFAM" id="SSF53092">
    <property type="entry name" value="Creatinase/prolidase N-terminal domain"/>
    <property type="match status" value="1"/>
</dbReference>
<keyword evidence="2" id="KW-0479">Metal-binding</keyword>
<name>A0ABV7WZZ3_9HYPH</name>
<dbReference type="PANTHER" id="PTHR46112">
    <property type="entry name" value="AMINOPEPTIDASE"/>
    <property type="match status" value="1"/>
</dbReference>
<dbReference type="SUPFAM" id="SSF55920">
    <property type="entry name" value="Creatinase/aminopeptidase"/>
    <property type="match status" value="1"/>
</dbReference>
<evidence type="ECO:0000313" key="8">
    <source>
        <dbReference type="Proteomes" id="UP001595613"/>
    </source>
</evidence>
<dbReference type="InterPro" id="IPR000587">
    <property type="entry name" value="Creatinase_N"/>
</dbReference>
<dbReference type="PRINTS" id="PR00599">
    <property type="entry name" value="MAPEPTIDASE"/>
</dbReference>
<dbReference type="InterPro" id="IPR036005">
    <property type="entry name" value="Creatinase/aminopeptidase-like"/>
</dbReference>
<gene>
    <name evidence="7" type="ORF">ACFOOL_07065</name>
</gene>
<comment type="caution">
    <text evidence="7">The sequence shown here is derived from an EMBL/GenBank/DDBJ whole genome shotgun (WGS) entry which is preliminary data.</text>
</comment>
<proteinExistence type="predicted"/>
<dbReference type="PANTHER" id="PTHR46112:SF9">
    <property type="entry name" value="XAA-PRO AMINOPEPTIDASE"/>
    <property type="match status" value="1"/>
</dbReference>
<reference evidence="8" key="1">
    <citation type="journal article" date="2019" name="Int. J. Syst. Evol. Microbiol.">
        <title>The Global Catalogue of Microorganisms (GCM) 10K type strain sequencing project: providing services to taxonomists for standard genome sequencing and annotation.</title>
        <authorList>
            <consortium name="The Broad Institute Genomics Platform"/>
            <consortium name="The Broad Institute Genome Sequencing Center for Infectious Disease"/>
            <person name="Wu L."/>
            <person name="Ma J."/>
        </authorList>
    </citation>
    <scope>NUCLEOTIDE SEQUENCE [LARGE SCALE GENOMIC DNA]</scope>
    <source>
        <strain evidence="8">KCTC 42281</strain>
    </source>
</reference>
<dbReference type="Proteomes" id="UP001595613">
    <property type="component" value="Unassembled WGS sequence"/>
</dbReference>
<evidence type="ECO:0000313" key="7">
    <source>
        <dbReference type="EMBL" id="MFC3704512.1"/>
    </source>
</evidence>
<evidence type="ECO:0000256" key="3">
    <source>
        <dbReference type="ARBA" id="ARBA00022801"/>
    </source>
</evidence>
<dbReference type="InterPro" id="IPR029149">
    <property type="entry name" value="Creatin/AminoP/Spt16_N"/>
</dbReference>
<feature type="domain" description="Peptidase M24" evidence="5">
    <location>
        <begin position="148"/>
        <end position="347"/>
    </location>
</feature>
<sequence>MKPILATRMDKLRARMEATGTDLVAIGPSSHMRYLADLSPHGDERPVMLLVSRDFAGLLMPALNVDSARQHTDLPFFAWADADGPDAALAELLDATGIDRAAPSIVLDETMRADFALLVLDALPGARRRFTADTVGYLRSRKDAAEYELLKASARLNDRAMQAGFAALRPGVTELEVAQAIRDFYKANGATTEFCSVCFGPNGAFPHHHTGTTRLKPGDAVLIDTGGRIGGYPSDMTRVGYYGSAPEGFAEIHAILDRAVAAAIEAAVPGARASAVDKAARDVIAAAGYGPNFLHRTGHGLGIDIHEAPYITASSDTVLDEGMVFSIEPGIYLAGRFGLRLEEIVILRDGKAEVLSGMKRDAVAAG</sequence>
<evidence type="ECO:0000256" key="4">
    <source>
        <dbReference type="ARBA" id="ARBA00023049"/>
    </source>
</evidence>
<evidence type="ECO:0000259" key="6">
    <source>
        <dbReference type="Pfam" id="PF01321"/>
    </source>
</evidence>
<keyword evidence="1" id="KW-0645">Protease</keyword>
<dbReference type="EMBL" id="JBHRYD010000005">
    <property type="protein sequence ID" value="MFC3704512.1"/>
    <property type="molecule type" value="Genomic_DNA"/>
</dbReference>
<evidence type="ECO:0000259" key="5">
    <source>
        <dbReference type="Pfam" id="PF00557"/>
    </source>
</evidence>
<dbReference type="InterPro" id="IPR050659">
    <property type="entry name" value="Peptidase_M24B"/>
</dbReference>
<dbReference type="InterPro" id="IPR001714">
    <property type="entry name" value="Pept_M24_MAP"/>
</dbReference>
<evidence type="ECO:0000256" key="2">
    <source>
        <dbReference type="ARBA" id="ARBA00022723"/>
    </source>
</evidence>
<dbReference type="InterPro" id="IPR000994">
    <property type="entry name" value="Pept_M24"/>
</dbReference>
<keyword evidence="8" id="KW-1185">Reference proteome</keyword>
<accession>A0ABV7WZZ3</accession>
<evidence type="ECO:0000256" key="1">
    <source>
        <dbReference type="ARBA" id="ARBA00022670"/>
    </source>
</evidence>
<dbReference type="Gene3D" id="3.40.350.10">
    <property type="entry name" value="Creatinase/prolidase N-terminal domain"/>
    <property type="match status" value="1"/>
</dbReference>
<dbReference type="Pfam" id="PF00557">
    <property type="entry name" value="Peptidase_M24"/>
    <property type="match status" value="1"/>
</dbReference>
<dbReference type="Pfam" id="PF01321">
    <property type="entry name" value="Creatinase_N"/>
    <property type="match status" value="1"/>
</dbReference>
<dbReference type="InterPro" id="IPR001131">
    <property type="entry name" value="Peptidase_M24B_aminopep-P_CS"/>
</dbReference>
<organism evidence="7 8">
    <name type="scientific">Devosia honganensis</name>
    <dbReference type="NCBI Taxonomy" id="1610527"/>
    <lineage>
        <taxon>Bacteria</taxon>
        <taxon>Pseudomonadati</taxon>
        <taxon>Pseudomonadota</taxon>
        <taxon>Alphaproteobacteria</taxon>
        <taxon>Hyphomicrobiales</taxon>
        <taxon>Devosiaceae</taxon>
        <taxon>Devosia</taxon>
    </lineage>
</organism>
<dbReference type="PROSITE" id="PS00491">
    <property type="entry name" value="PROLINE_PEPTIDASE"/>
    <property type="match status" value="1"/>
</dbReference>